<gene>
    <name evidence="2" type="ORF">MGAL_10B067345</name>
</gene>
<dbReference type="AlphaFoldDB" id="A0A8B6E1D6"/>
<evidence type="ECO:0000256" key="1">
    <source>
        <dbReference type="SAM" id="MobiDB-lite"/>
    </source>
</evidence>
<feature type="region of interest" description="Disordered" evidence="1">
    <location>
        <begin position="647"/>
        <end position="711"/>
    </location>
</feature>
<evidence type="ECO:0000313" key="3">
    <source>
        <dbReference type="Proteomes" id="UP000596742"/>
    </source>
</evidence>
<keyword evidence="3" id="KW-1185">Reference proteome</keyword>
<accession>A0A8B6E1D6</accession>
<feature type="non-terminal residue" evidence="2">
    <location>
        <position position="1"/>
    </location>
</feature>
<name>A0A8B6E1D6_MYTGA</name>
<sequence length="711" mass="78740">YDNVQEEHKESQEYFSFTKDSVCCRASSFFKMFPSPGRKSRKSSPKSVDDMTLAQEKESTRPPPSPQLKEIIKSSPSPPPLDIEDVIKSFSSLSIDEQTTTPKVEKVTRMTGLTQLPPSQEVDIEAIETSLSVAVHIASPNIGHVGEMIISGTALTTPGAIEIDTTTPGAFKIDTFTPGAIEIDSTTPRAIEIDNTTPGAIQIDTTTPRAVEIDTTTPRAIEIDTSTPRAIKIGTTTSRAIKIGTTTRASKIDTTTPRAIKIDTTTPKAIEIDTTTPTAIEIDTTTPRAIKIDTSTPRAIKIGTSTPRAIKIDTTTPRAIEIDTTTHRAIKIGTTTPRAIEIDTTTHRAIEIDTTTPRAIEIDTSTRDIQIDTTTPRAIKIGTTTPRAIKIDTTTPRAIKIDTHTPRAIQIDTTTPRAIKIEIDTTTPRAIKIGTTTPRAIKIDTTTRAIEIDTTTHAIDGHDQPKKKDKVRLLDILKKNYEDADIDKLHKELDDAINSLQANIENDIDSLKANKEMNQYLINKIMNEHTVIRDEKYCIQKQLELASRSCSGQNKHKSKEVDLLNIAYNKLDQKEKSTRRRIAILKAELSLIISKLDMPKSKKEKPIVPPLDLSKLGERKVLPPLKNAPKAPREGIDINSLAKENFTDYNTGNKRRMKAPEPKLSRSTPILQNQEIVRPAPSVRDNRKIYPNKTGTLNGPRNQHDKRTVRQ</sequence>
<feature type="non-terminal residue" evidence="2">
    <location>
        <position position="711"/>
    </location>
</feature>
<dbReference type="EMBL" id="UYJE01004343">
    <property type="protein sequence ID" value="VDI27268.1"/>
    <property type="molecule type" value="Genomic_DNA"/>
</dbReference>
<evidence type="ECO:0000313" key="2">
    <source>
        <dbReference type="EMBL" id="VDI27268.1"/>
    </source>
</evidence>
<dbReference type="Proteomes" id="UP000596742">
    <property type="component" value="Unassembled WGS sequence"/>
</dbReference>
<feature type="compositionally biased region" description="Polar residues" evidence="1">
    <location>
        <begin position="665"/>
        <end position="675"/>
    </location>
</feature>
<reference evidence="2" key="1">
    <citation type="submission" date="2018-11" db="EMBL/GenBank/DDBJ databases">
        <authorList>
            <person name="Alioto T."/>
            <person name="Alioto T."/>
        </authorList>
    </citation>
    <scope>NUCLEOTIDE SEQUENCE</scope>
</reference>
<feature type="compositionally biased region" description="Basic and acidic residues" evidence="1">
    <location>
        <begin position="702"/>
        <end position="711"/>
    </location>
</feature>
<protein>
    <submittedName>
        <fullName evidence="2">Uncharacterized protein</fullName>
    </submittedName>
</protein>
<feature type="region of interest" description="Disordered" evidence="1">
    <location>
        <begin position="31"/>
        <end position="80"/>
    </location>
</feature>
<organism evidence="2 3">
    <name type="scientific">Mytilus galloprovincialis</name>
    <name type="common">Mediterranean mussel</name>
    <dbReference type="NCBI Taxonomy" id="29158"/>
    <lineage>
        <taxon>Eukaryota</taxon>
        <taxon>Metazoa</taxon>
        <taxon>Spiralia</taxon>
        <taxon>Lophotrochozoa</taxon>
        <taxon>Mollusca</taxon>
        <taxon>Bivalvia</taxon>
        <taxon>Autobranchia</taxon>
        <taxon>Pteriomorphia</taxon>
        <taxon>Mytilida</taxon>
        <taxon>Mytiloidea</taxon>
        <taxon>Mytilidae</taxon>
        <taxon>Mytilinae</taxon>
        <taxon>Mytilus</taxon>
    </lineage>
</organism>
<proteinExistence type="predicted"/>
<comment type="caution">
    <text evidence="2">The sequence shown here is derived from an EMBL/GenBank/DDBJ whole genome shotgun (WGS) entry which is preliminary data.</text>
</comment>
<dbReference type="OrthoDB" id="5870064at2759"/>